<dbReference type="InterPro" id="IPR009057">
    <property type="entry name" value="Homeodomain-like_sf"/>
</dbReference>
<evidence type="ECO:0000313" key="6">
    <source>
        <dbReference type="Proteomes" id="UP000712080"/>
    </source>
</evidence>
<dbReference type="InterPro" id="IPR020449">
    <property type="entry name" value="Tscrpt_reg_AraC-type_HTH"/>
</dbReference>
<organism evidence="5 6">
    <name type="scientific">Flavobacterium silvaticum</name>
    <dbReference type="NCBI Taxonomy" id="1852020"/>
    <lineage>
        <taxon>Bacteria</taxon>
        <taxon>Pseudomonadati</taxon>
        <taxon>Bacteroidota</taxon>
        <taxon>Flavobacteriia</taxon>
        <taxon>Flavobacteriales</taxon>
        <taxon>Flavobacteriaceae</taxon>
        <taxon>Flavobacterium</taxon>
    </lineage>
</organism>
<dbReference type="SUPFAM" id="SSF46689">
    <property type="entry name" value="Homeodomain-like"/>
    <property type="match status" value="1"/>
</dbReference>
<evidence type="ECO:0000256" key="3">
    <source>
        <dbReference type="ARBA" id="ARBA00023163"/>
    </source>
</evidence>
<dbReference type="RefSeq" id="WP_169527643.1">
    <property type="nucleotide sequence ID" value="NZ_JAAMPU010000106.1"/>
</dbReference>
<evidence type="ECO:0000259" key="4">
    <source>
        <dbReference type="PROSITE" id="PS01124"/>
    </source>
</evidence>
<evidence type="ECO:0000256" key="2">
    <source>
        <dbReference type="ARBA" id="ARBA00023125"/>
    </source>
</evidence>
<accession>A0A972FM39</accession>
<feature type="domain" description="HTH araC/xylS-type" evidence="4">
    <location>
        <begin position="194"/>
        <end position="295"/>
    </location>
</feature>
<dbReference type="InterPro" id="IPR018060">
    <property type="entry name" value="HTH_AraC"/>
</dbReference>
<dbReference type="PANTHER" id="PTHR43280:SF32">
    <property type="entry name" value="TRANSCRIPTIONAL REGULATORY PROTEIN"/>
    <property type="match status" value="1"/>
</dbReference>
<name>A0A972FM39_9FLAO</name>
<dbReference type="PRINTS" id="PR00032">
    <property type="entry name" value="HTHARAC"/>
</dbReference>
<evidence type="ECO:0000256" key="1">
    <source>
        <dbReference type="ARBA" id="ARBA00023015"/>
    </source>
</evidence>
<protein>
    <submittedName>
        <fullName evidence="5">Helix-turn-helix transcriptional regulator</fullName>
    </submittedName>
</protein>
<dbReference type="Proteomes" id="UP000712080">
    <property type="component" value="Unassembled WGS sequence"/>
</dbReference>
<keyword evidence="1" id="KW-0805">Transcription regulation</keyword>
<proteinExistence type="predicted"/>
<dbReference type="SMART" id="SM00342">
    <property type="entry name" value="HTH_ARAC"/>
    <property type="match status" value="1"/>
</dbReference>
<dbReference type="EMBL" id="JAAMPU010000106">
    <property type="protein sequence ID" value="NMH28531.1"/>
    <property type="molecule type" value="Genomic_DNA"/>
</dbReference>
<dbReference type="Pfam" id="PF12833">
    <property type="entry name" value="HTH_18"/>
    <property type="match status" value="1"/>
</dbReference>
<dbReference type="Gene3D" id="1.10.10.60">
    <property type="entry name" value="Homeodomain-like"/>
    <property type="match status" value="2"/>
</dbReference>
<keyword evidence="6" id="KW-1185">Reference proteome</keyword>
<reference evidence="5" key="1">
    <citation type="submission" date="2020-02" db="EMBL/GenBank/DDBJ databases">
        <title>Flavobacterium sp. genome.</title>
        <authorList>
            <person name="Jung H.S."/>
            <person name="Baek J.H."/>
            <person name="Jeon C.O."/>
        </authorList>
    </citation>
    <scope>NUCLEOTIDE SEQUENCE</scope>
    <source>
        <strain evidence="5">SE-s28</strain>
    </source>
</reference>
<dbReference type="PANTHER" id="PTHR43280">
    <property type="entry name" value="ARAC-FAMILY TRANSCRIPTIONAL REGULATOR"/>
    <property type="match status" value="1"/>
</dbReference>
<dbReference type="GO" id="GO:0043565">
    <property type="term" value="F:sequence-specific DNA binding"/>
    <property type="evidence" value="ECO:0007669"/>
    <property type="project" value="InterPro"/>
</dbReference>
<sequence length="298" mass="34999">MEHFKSISELHRATGFPPPENPLISLVLCERLEACNVVEGSFTGDFYLIMFKKLKSGIIRYGRTEYDHENGSMLFAKPRQIITIEDIELEEKGFLIFIHEDFLNGHALHNDIKKYGFFDYETNEALHLSPAEEKLMWELYFKIEQEYLNNQDEYSREIILTHIDSILKYSQRYYKRQFLNRTEISGTTVSRFNTLLSHYFENGFLKENGLPTVKSLAEKLNTSTRYLSDLLRQETGKTAIELIHIFLVGEAKNMLQNREYSVAETAYSLGFENPPYFSRLFRKETGMSPVEFRKQFLN</sequence>
<dbReference type="GO" id="GO:0003700">
    <property type="term" value="F:DNA-binding transcription factor activity"/>
    <property type="evidence" value="ECO:0007669"/>
    <property type="project" value="InterPro"/>
</dbReference>
<keyword evidence="2" id="KW-0238">DNA-binding</keyword>
<comment type="caution">
    <text evidence="5">The sequence shown here is derived from an EMBL/GenBank/DDBJ whole genome shotgun (WGS) entry which is preliminary data.</text>
</comment>
<keyword evidence="3" id="KW-0804">Transcription</keyword>
<evidence type="ECO:0000313" key="5">
    <source>
        <dbReference type="EMBL" id="NMH28531.1"/>
    </source>
</evidence>
<gene>
    <name evidence="5" type="ORF">G6047_10855</name>
</gene>
<dbReference type="PROSITE" id="PS01124">
    <property type="entry name" value="HTH_ARAC_FAMILY_2"/>
    <property type="match status" value="1"/>
</dbReference>
<dbReference type="AlphaFoldDB" id="A0A972FM39"/>